<dbReference type="STRING" id="1616788.AR543_13905"/>
<evidence type="ECO:0008006" key="6">
    <source>
        <dbReference type="Google" id="ProtNLM"/>
    </source>
</evidence>
<reference evidence="5" key="1">
    <citation type="submission" date="2015-10" db="EMBL/GenBank/DDBJ databases">
        <title>Genome of Paenibacillus bovis sp. nov.</title>
        <authorList>
            <person name="Wu Z."/>
            <person name="Gao C."/>
            <person name="Liu Z."/>
            <person name="Zheng H."/>
        </authorList>
    </citation>
    <scope>NUCLEOTIDE SEQUENCE [LARGE SCALE GENOMIC DNA]</scope>
    <source>
        <strain evidence="5">BD3526</strain>
    </source>
</reference>
<dbReference type="PANTHER" id="PTHR32097">
    <property type="entry name" value="CAMP-BINDING PROTEIN 1-RELATED"/>
    <property type="match status" value="1"/>
</dbReference>
<evidence type="ECO:0000259" key="3">
    <source>
        <dbReference type="Pfam" id="PF04471"/>
    </source>
</evidence>
<dbReference type="InterPro" id="IPR003325">
    <property type="entry name" value="TerD"/>
</dbReference>
<dbReference type="AlphaFoldDB" id="A0A172ZIN4"/>
<evidence type="ECO:0000313" key="4">
    <source>
        <dbReference type="EMBL" id="ANF96990.1"/>
    </source>
</evidence>
<dbReference type="GO" id="GO:0003677">
    <property type="term" value="F:DNA binding"/>
    <property type="evidence" value="ECO:0007669"/>
    <property type="project" value="InterPro"/>
</dbReference>
<protein>
    <recommendedName>
        <fullName evidence="6">Restriction endonuclease</fullName>
    </recommendedName>
</protein>
<dbReference type="EMBL" id="CP013023">
    <property type="protein sequence ID" value="ANF96990.1"/>
    <property type="molecule type" value="Genomic_DNA"/>
</dbReference>
<comment type="similarity">
    <text evidence="1">Belongs to the CAPAB/TerDEXZ family.</text>
</comment>
<dbReference type="GO" id="GO:0009307">
    <property type="term" value="P:DNA restriction-modification system"/>
    <property type="evidence" value="ECO:0007669"/>
    <property type="project" value="InterPro"/>
</dbReference>
<dbReference type="RefSeq" id="WP_060535101.1">
    <property type="nucleotide sequence ID" value="NZ_CP013023.1"/>
</dbReference>
<name>A0A172ZIN4_9BACL</name>
<dbReference type="InterPro" id="IPR011335">
    <property type="entry name" value="Restrct_endonuc-II-like"/>
</dbReference>
<gene>
    <name evidence="4" type="ORF">AR543_13905</name>
</gene>
<keyword evidence="5" id="KW-1185">Reference proteome</keyword>
<feature type="domain" description="Restriction endonuclease type IV Mrr" evidence="3">
    <location>
        <begin position="396"/>
        <end position="503"/>
    </location>
</feature>
<dbReference type="PANTHER" id="PTHR32097:SF4">
    <property type="entry name" value="GENERAL STRESS PROTEIN 16U"/>
    <property type="match status" value="1"/>
</dbReference>
<dbReference type="InterPro" id="IPR011856">
    <property type="entry name" value="tRNA_endonuc-like_dom_sf"/>
</dbReference>
<dbReference type="Gene3D" id="2.60.60.30">
    <property type="entry name" value="sav2460 like domains"/>
    <property type="match status" value="2"/>
</dbReference>
<dbReference type="GO" id="GO:0004519">
    <property type="term" value="F:endonuclease activity"/>
    <property type="evidence" value="ECO:0007669"/>
    <property type="project" value="InterPro"/>
</dbReference>
<dbReference type="KEGG" id="pbv:AR543_13905"/>
<dbReference type="Pfam" id="PF04471">
    <property type="entry name" value="Mrr_cat"/>
    <property type="match status" value="1"/>
</dbReference>
<evidence type="ECO:0000259" key="2">
    <source>
        <dbReference type="Pfam" id="PF02342"/>
    </source>
</evidence>
<dbReference type="InterPro" id="IPR007560">
    <property type="entry name" value="Restrct_endonuc_IV_Mrr"/>
</dbReference>
<organism evidence="4 5">
    <name type="scientific">Paenibacillus bovis</name>
    <dbReference type="NCBI Taxonomy" id="1616788"/>
    <lineage>
        <taxon>Bacteria</taxon>
        <taxon>Bacillati</taxon>
        <taxon>Bacillota</taxon>
        <taxon>Bacilli</taxon>
        <taxon>Bacillales</taxon>
        <taxon>Paenibacillaceae</taxon>
        <taxon>Paenibacillus</taxon>
    </lineage>
</organism>
<accession>A0A172ZIN4</accession>
<feature type="domain" description="TerD" evidence="2">
    <location>
        <begin position="213"/>
        <end position="375"/>
    </location>
</feature>
<dbReference type="CDD" id="cd06974">
    <property type="entry name" value="TerD_like"/>
    <property type="match status" value="2"/>
</dbReference>
<dbReference type="SUPFAM" id="SSF52980">
    <property type="entry name" value="Restriction endonuclease-like"/>
    <property type="match status" value="1"/>
</dbReference>
<evidence type="ECO:0000256" key="1">
    <source>
        <dbReference type="ARBA" id="ARBA00008775"/>
    </source>
</evidence>
<feature type="domain" description="TerD" evidence="2">
    <location>
        <begin position="524"/>
        <end position="663"/>
    </location>
</feature>
<dbReference type="Pfam" id="PF02342">
    <property type="entry name" value="TerD"/>
    <property type="match status" value="2"/>
</dbReference>
<dbReference type="InterPro" id="IPR051324">
    <property type="entry name" value="Stress/Tellurium_Resist"/>
</dbReference>
<dbReference type="Proteomes" id="UP000078148">
    <property type="component" value="Chromosome"/>
</dbReference>
<dbReference type="Gene3D" id="3.40.1350.10">
    <property type="match status" value="1"/>
</dbReference>
<proteinExistence type="inferred from homology"/>
<reference evidence="4 5" key="2">
    <citation type="journal article" date="2016" name="Int. J. Syst. Evol. Microbiol.">
        <title>Paenibacillus bovis sp. nov., isolated from raw yak (Bos grunniens) milk.</title>
        <authorList>
            <person name="Gao C."/>
            <person name="Han J."/>
            <person name="Liu Z."/>
            <person name="Xu X."/>
            <person name="Hang F."/>
            <person name="Wu Z."/>
        </authorList>
    </citation>
    <scope>NUCLEOTIDE SEQUENCE [LARGE SCALE GENOMIC DNA]</scope>
    <source>
        <strain evidence="4 5">BD3526</strain>
    </source>
</reference>
<dbReference type="OrthoDB" id="9797274at2"/>
<sequence length="669" mass="76494">MSSVRNYRASYQSYLTRQDVDGAKIKYIFIINTMESLQRYMKRNNMQTVFNKFSPLSMYGDIQVLAQLGGEFYRLPEFNEKSAPKYTKNNIYGQDASANEKVDLFSDLFHTSELTHIIWFTDEEITPYVSVIQSMHAPHLFWNFVSIKGYPLRCEGTLPKNINLTHAPKISSLATSVLYRKVLNRFSQYVNKTDLPLSGRVRISRTEDLSGSVSIIKGAKLPVEQMNIKIGVGWKTFGEECLSTAMLLTNDKLLDAENITFFGNKSTIGMTHIDSRELPTEDMEQYMINLSAIEQASQDKVLFTLVMPGGAPEQLYIRMLTYDNREILRYSIDMSVCQENTALELGALYMYKGEWRFHAIGNGYNAGMEKIGAQYGISDLTESYDFTPGIIEDIALDGRSFEYHMQDLFTKLGYEVDMPTSDPYAPDYGVDLIITKAGIRTAVQLKCFNNVVPIKAIQEVYAGAQMYNCTRYMVVATNYFSRAALQLAEQLQVEIWDKTQLKKIEDRLRSRIGVSPNHELKLKLSKQESEDEIDIDISAFLVDEHDRCLGDDDLVFYNQPEHASGCIRLINDTTWEKLMYLNLSLLPDHCQRIIIIGSLDAYKQRVELIIDNELDLYHTFEYMPSAVCDTLVLGQFRKIDGEWAFTTSDKYFVGGLEEACKMYGLVVEE</sequence>
<evidence type="ECO:0000313" key="5">
    <source>
        <dbReference type="Proteomes" id="UP000078148"/>
    </source>
</evidence>